<dbReference type="PANTHER" id="PTHR42810">
    <property type="entry name" value="PURINE PERMEASE C1399.01C-RELATED"/>
    <property type="match status" value="1"/>
</dbReference>
<evidence type="ECO:0000256" key="2">
    <source>
        <dbReference type="ARBA" id="ARBA00008821"/>
    </source>
</evidence>
<evidence type="ECO:0000256" key="3">
    <source>
        <dbReference type="ARBA" id="ARBA00022448"/>
    </source>
</evidence>
<dbReference type="GO" id="GO:0042907">
    <property type="term" value="F:xanthine transmembrane transporter activity"/>
    <property type="evidence" value="ECO:0007669"/>
    <property type="project" value="TreeGrafter"/>
</dbReference>
<feature type="transmembrane region" description="Helical" evidence="7">
    <location>
        <begin position="303"/>
        <end position="325"/>
    </location>
</feature>
<feature type="transmembrane region" description="Helical" evidence="7">
    <location>
        <begin position="115"/>
        <end position="136"/>
    </location>
</feature>
<dbReference type="PANTHER" id="PTHR42810:SF2">
    <property type="entry name" value="PURINE PERMEASE C1399.01C-RELATED"/>
    <property type="match status" value="1"/>
</dbReference>
<feature type="transmembrane region" description="Helical" evidence="7">
    <location>
        <begin position="83"/>
        <end position="103"/>
    </location>
</feature>
<dbReference type="EMBL" id="JACHLI010000022">
    <property type="protein sequence ID" value="MBB4865893.1"/>
    <property type="molecule type" value="Genomic_DNA"/>
</dbReference>
<dbReference type="NCBIfam" id="TIGR00801">
    <property type="entry name" value="ncs2"/>
    <property type="match status" value="1"/>
</dbReference>
<proteinExistence type="inferred from homology"/>
<evidence type="ECO:0000313" key="8">
    <source>
        <dbReference type="EMBL" id="MBB4865893.1"/>
    </source>
</evidence>
<dbReference type="RefSeq" id="WP_184593868.1">
    <property type="nucleotide sequence ID" value="NZ_JACHLI010000022.1"/>
</dbReference>
<evidence type="ECO:0000256" key="4">
    <source>
        <dbReference type="ARBA" id="ARBA00022692"/>
    </source>
</evidence>
<keyword evidence="6 7" id="KW-0472">Membrane</keyword>
<feature type="transmembrane region" description="Helical" evidence="7">
    <location>
        <begin position="156"/>
        <end position="173"/>
    </location>
</feature>
<comment type="subcellular location">
    <subcellularLocation>
        <location evidence="1">Membrane</location>
        <topology evidence="1">Multi-pass membrane protein</topology>
    </subcellularLocation>
</comment>
<evidence type="ECO:0000256" key="1">
    <source>
        <dbReference type="ARBA" id="ARBA00004141"/>
    </source>
</evidence>
<organism evidence="8 9">
    <name type="scientific">Pseudomonas nitroreducens</name>
    <dbReference type="NCBI Taxonomy" id="46680"/>
    <lineage>
        <taxon>Bacteria</taxon>
        <taxon>Pseudomonadati</taxon>
        <taxon>Pseudomonadota</taxon>
        <taxon>Gammaproteobacteria</taxon>
        <taxon>Pseudomonadales</taxon>
        <taxon>Pseudomonadaceae</taxon>
        <taxon>Pseudomonas</taxon>
    </lineage>
</organism>
<dbReference type="InterPro" id="IPR006043">
    <property type="entry name" value="NCS2"/>
</dbReference>
<dbReference type="InterPro" id="IPR006042">
    <property type="entry name" value="Xan_ur_permease"/>
</dbReference>
<dbReference type="Pfam" id="PF00860">
    <property type="entry name" value="Xan_ur_permease"/>
    <property type="match status" value="1"/>
</dbReference>
<evidence type="ECO:0000256" key="6">
    <source>
        <dbReference type="ARBA" id="ARBA00023136"/>
    </source>
</evidence>
<sequence>MADEYNDPLWRQIISGAQMLFVAFGALVLMPLITGLDPNVALFTAGFGTLMFQIVTGRQVPVFLASSFAFITPIILAKGQFGLAATMGGVVAAGFVYTFLGLAVKIKGTGFIDRLLPPVVIGPVIISIGLAMAPIAANMAMGKAGDGAELIPYKTAMLISMPALLTTLIVAVFGKGMLRLVPIIAGVLVGYGLAFAFGVVDIAKIVAAPWLELPKFTAPEFNWQAILFIVPVALAPAIEHIGGVIAVGGVTGKNYLKTPGLHRTLLGDGIATSTAGLFGGPPNTTYAEVTGAVMLTKNYNPKIMTWAAVFAIGLAFVGKFGAILQSIPVPVMGGILCLLFGTIASVGMNTLIRHKVDLSQARNLCIVSVTLVFGIGGVLIGTGTGPDDFGLKGIALCAIVAILLNLILPGEEGWENKALEQVSEAPSTVSPPEKSAE</sequence>
<comment type="caution">
    <text evidence="8">The sequence shown here is derived from an EMBL/GenBank/DDBJ whole genome shotgun (WGS) entry which is preliminary data.</text>
</comment>
<feature type="transmembrane region" description="Helical" evidence="7">
    <location>
        <begin position="223"/>
        <end position="247"/>
    </location>
</feature>
<keyword evidence="5 7" id="KW-1133">Transmembrane helix</keyword>
<evidence type="ECO:0000256" key="7">
    <source>
        <dbReference type="SAM" id="Phobius"/>
    </source>
</evidence>
<feature type="transmembrane region" description="Helical" evidence="7">
    <location>
        <begin position="364"/>
        <end position="383"/>
    </location>
</feature>
<evidence type="ECO:0000313" key="9">
    <source>
        <dbReference type="Proteomes" id="UP000566995"/>
    </source>
</evidence>
<dbReference type="AlphaFoldDB" id="A0A7W7KPH7"/>
<feature type="transmembrane region" description="Helical" evidence="7">
    <location>
        <begin position="180"/>
        <end position="203"/>
    </location>
</feature>
<dbReference type="Proteomes" id="UP000566995">
    <property type="component" value="Unassembled WGS sequence"/>
</dbReference>
<keyword evidence="3" id="KW-0813">Transport</keyword>
<feature type="transmembrane region" description="Helical" evidence="7">
    <location>
        <begin position="389"/>
        <end position="408"/>
    </location>
</feature>
<evidence type="ECO:0000256" key="5">
    <source>
        <dbReference type="ARBA" id="ARBA00022989"/>
    </source>
</evidence>
<dbReference type="PROSITE" id="PS01116">
    <property type="entry name" value="XANTH_URACIL_PERMASE"/>
    <property type="match status" value="1"/>
</dbReference>
<name>A0A7W7KPH7_PSENT</name>
<feature type="transmembrane region" description="Helical" evidence="7">
    <location>
        <begin position="12"/>
        <end position="33"/>
    </location>
</feature>
<feature type="transmembrane region" description="Helical" evidence="7">
    <location>
        <begin position="60"/>
        <end position="77"/>
    </location>
</feature>
<dbReference type="GO" id="GO:0005886">
    <property type="term" value="C:plasma membrane"/>
    <property type="evidence" value="ECO:0007669"/>
    <property type="project" value="UniProtKB-ARBA"/>
</dbReference>
<accession>A0A7W7KPH7</accession>
<comment type="similarity">
    <text evidence="2">Belongs to the nucleobase:cation symporter-2 (NCS2) (TC 2.A.40) family.</text>
</comment>
<gene>
    <name evidence="8" type="ORF">HNP46_004794</name>
</gene>
<keyword evidence="4 7" id="KW-0812">Transmembrane</keyword>
<feature type="transmembrane region" description="Helical" evidence="7">
    <location>
        <begin position="331"/>
        <end position="352"/>
    </location>
</feature>
<protein>
    <submittedName>
        <fullName evidence="8">Uracil permease</fullName>
    </submittedName>
</protein>
<reference evidence="8 9" key="1">
    <citation type="submission" date="2020-08" db="EMBL/GenBank/DDBJ databases">
        <title>Functional genomics of gut bacteria from endangered species of beetles.</title>
        <authorList>
            <person name="Carlos-Shanley C."/>
        </authorList>
    </citation>
    <scope>NUCLEOTIDE SEQUENCE [LARGE SCALE GENOMIC DNA]</scope>
    <source>
        <strain evidence="8 9">S00179</strain>
    </source>
</reference>